<evidence type="ECO:0000313" key="2">
    <source>
        <dbReference type="Proteomes" id="UP000241462"/>
    </source>
</evidence>
<gene>
    <name evidence="1" type="ORF">BD289DRAFT_436144</name>
</gene>
<dbReference type="EMBL" id="KZ678462">
    <property type="protein sequence ID" value="PSR83320.1"/>
    <property type="molecule type" value="Genomic_DNA"/>
</dbReference>
<proteinExistence type="predicted"/>
<reference evidence="1 2" key="1">
    <citation type="journal article" date="2018" name="Mycol. Prog.">
        <title>Coniella lustricola, a new species from submerged detritus.</title>
        <authorList>
            <person name="Raudabaugh D.B."/>
            <person name="Iturriaga T."/>
            <person name="Carver A."/>
            <person name="Mondo S."/>
            <person name="Pangilinan J."/>
            <person name="Lipzen A."/>
            <person name="He G."/>
            <person name="Amirebrahimi M."/>
            <person name="Grigoriev I.V."/>
            <person name="Miller A.N."/>
        </authorList>
    </citation>
    <scope>NUCLEOTIDE SEQUENCE [LARGE SCALE GENOMIC DNA]</scope>
    <source>
        <strain evidence="1 2">B22-T-1</strain>
    </source>
</reference>
<dbReference type="AlphaFoldDB" id="A0A2T3A5M9"/>
<keyword evidence="2" id="KW-1185">Reference proteome</keyword>
<accession>A0A2T3A5M9</accession>
<name>A0A2T3A5M9_9PEZI</name>
<sequence length="85" mass="9492">MSPTLPDQIFSVFFFYLRPFVRAAPLNCHLICTHWVLLHVKGGLQHVLGLCNLGCLDFPHSQGIKHHCASALGNSISSNRIRLII</sequence>
<organism evidence="1 2">
    <name type="scientific">Coniella lustricola</name>
    <dbReference type="NCBI Taxonomy" id="2025994"/>
    <lineage>
        <taxon>Eukaryota</taxon>
        <taxon>Fungi</taxon>
        <taxon>Dikarya</taxon>
        <taxon>Ascomycota</taxon>
        <taxon>Pezizomycotina</taxon>
        <taxon>Sordariomycetes</taxon>
        <taxon>Sordariomycetidae</taxon>
        <taxon>Diaporthales</taxon>
        <taxon>Schizoparmaceae</taxon>
        <taxon>Coniella</taxon>
    </lineage>
</organism>
<dbReference type="Proteomes" id="UP000241462">
    <property type="component" value="Unassembled WGS sequence"/>
</dbReference>
<dbReference type="InParanoid" id="A0A2T3A5M9"/>
<evidence type="ECO:0000313" key="1">
    <source>
        <dbReference type="EMBL" id="PSR83320.1"/>
    </source>
</evidence>
<protein>
    <submittedName>
        <fullName evidence="1">Uncharacterized protein</fullName>
    </submittedName>
</protein>
<feature type="non-terminal residue" evidence="1">
    <location>
        <position position="85"/>
    </location>
</feature>